<comment type="caution">
    <text evidence="2">The sequence shown here is derived from an EMBL/GenBank/DDBJ whole genome shotgun (WGS) entry which is preliminary data.</text>
</comment>
<dbReference type="EMBL" id="JANPWB010000011">
    <property type="protein sequence ID" value="KAJ1125304.1"/>
    <property type="molecule type" value="Genomic_DNA"/>
</dbReference>
<evidence type="ECO:0000313" key="3">
    <source>
        <dbReference type="Proteomes" id="UP001066276"/>
    </source>
</evidence>
<reference evidence="2" key="1">
    <citation type="journal article" date="2022" name="bioRxiv">
        <title>Sequencing and chromosome-scale assembly of the giantPleurodeles waltlgenome.</title>
        <authorList>
            <person name="Brown T."/>
            <person name="Elewa A."/>
            <person name="Iarovenko S."/>
            <person name="Subramanian E."/>
            <person name="Araus A.J."/>
            <person name="Petzold A."/>
            <person name="Susuki M."/>
            <person name="Suzuki K.-i.T."/>
            <person name="Hayashi T."/>
            <person name="Toyoda A."/>
            <person name="Oliveira C."/>
            <person name="Osipova E."/>
            <person name="Leigh N.D."/>
            <person name="Simon A."/>
            <person name="Yun M.H."/>
        </authorList>
    </citation>
    <scope>NUCLEOTIDE SEQUENCE</scope>
    <source>
        <strain evidence="2">20211129_DDA</strain>
        <tissue evidence="2">Liver</tissue>
    </source>
</reference>
<proteinExistence type="predicted"/>
<gene>
    <name evidence="2" type="ORF">NDU88_003736</name>
</gene>
<evidence type="ECO:0000313" key="2">
    <source>
        <dbReference type="EMBL" id="KAJ1125304.1"/>
    </source>
</evidence>
<evidence type="ECO:0000256" key="1">
    <source>
        <dbReference type="SAM" id="MobiDB-lite"/>
    </source>
</evidence>
<keyword evidence="3" id="KW-1185">Reference proteome</keyword>
<accession>A0AAV7PDP6</accession>
<organism evidence="2 3">
    <name type="scientific">Pleurodeles waltl</name>
    <name type="common">Iberian ribbed newt</name>
    <dbReference type="NCBI Taxonomy" id="8319"/>
    <lineage>
        <taxon>Eukaryota</taxon>
        <taxon>Metazoa</taxon>
        <taxon>Chordata</taxon>
        <taxon>Craniata</taxon>
        <taxon>Vertebrata</taxon>
        <taxon>Euteleostomi</taxon>
        <taxon>Amphibia</taxon>
        <taxon>Batrachia</taxon>
        <taxon>Caudata</taxon>
        <taxon>Salamandroidea</taxon>
        <taxon>Salamandridae</taxon>
        <taxon>Pleurodelinae</taxon>
        <taxon>Pleurodeles</taxon>
    </lineage>
</organism>
<feature type="region of interest" description="Disordered" evidence="1">
    <location>
        <begin position="1"/>
        <end position="34"/>
    </location>
</feature>
<dbReference type="Proteomes" id="UP001066276">
    <property type="component" value="Chromosome 7"/>
</dbReference>
<name>A0AAV7PDP6_PLEWA</name>
<dbReference type="AlphaFoldDB" id="A0AAV7PDP6"/>
<sequence>MAAGASRSAPPPPAMHSASAASRWPQVAGESSGAQPEQQHLVILCSDATAVGALGCRRGACHSLHHIIRHWNQAAPESVSPAYFQGLTERMRQARSVGKEIRLAL</sequence>
<protein>
    <submittedName>
        <fullName evidence="2">Uncharacterized protein</fullName>
    </submittedName>
</protein>